<proteinExistence type="predicted"/>
<feature type="region of interest" description="Disordered" evidence="1">
    <location>
        <begin position="155"/>
        <end position="236"/>
    </location>
</feature>
<evidence type="ECO:0000313" key="3">
    <source>
        <dbReference type="Proteomes" id="UP001356428"/>
    </source>
</evidence>
<dbReference type="Proteomes" id="UP001356428">
    <property type="component" value="Chromosome"/>
</dbReference>
<feature type="region of interest" description="Disordered" evidence="1">
    <location>
        <begin position="111"/>
        <end position="139"/>
    </location>
</feature>
<name>A0ABZ1EQD1_9ACTN</name>
<sequence>MPEPVSPTTATRLRGAISADPVQHARAVGVGVLHLLEADPHRARRQLHAPLARVLDLARRLDDGKRTAQPGERVLKLVEHFGAHLRRTDEERHQEEEGDQLSGRHMAIDAQHHAEADHRAEGERRRDLPAGERDGHEPLGPALRLAVRLHRRVNTPADQPGGIVRTNHGRPGDRLAGGGEHRAGPGPDIGVAQGELVLQARQGQRQWQEDRPYRQSQRPGVAEHHGAAHQQLAAADQQHAAELEEDAELVHVVGDPGHQIAALLAAERGRGQVMHPPERLLAHLRERRLHFPVEPVVHSVGDPRRAEHRHRADGDRAEHEAGARALVGPDAGVERQLHRDRHHHPAAGGHHREQQDDEHGAAQRRRGGEQPLQRVGRTVVRALDTTHAVRPSSASAVDAPLRASPFVSSAATPPSVRRPVRPPS</sequence>
<accession>A0ABZ1EQD1</accession>
<feature type="compositionally biased region" description="Basic and acidic residues" evidence="1">
    <location>
        <begin position="350"/>
        <end position="361"/>
    </location>
</feature>
<keyword evidence="3" id="KW-1185">Reference proteome</keyword>
<organism evidence="2 3">
    <name type="scientific">Streptomyces cyaneofuscatus</name>
    <dbReference type="NCBI Taxonomy" id="66883"/>
    <lineage>
        <taxon>Bacteria</taxon>
        <taxon>Bacillati</taxon>
        <taxon>Actinomycetota</taxon>
        <taxon>Actinomycetes</taxon>
        <taxon>Kitasatosporales</taxon>
        <taxon>Streptomycetaceae</taxon>
        <taxon>Streptomyces</taxon>
    </lineage>
</organism>
<reference evidence="2 3" key="1">
    <citation type="submission" date="2022-10" db="EMBL/GenBank/DDBJ databases">
        <title>The complete genomes of actinobacterial strains from the NBC collection.</title>
        <authorList>
            <person name="Joergensen T.S."/>
            <person name="Alvarez Arevalo M."/>
            <person name="Sterndorff E.B."/>
            <person name="Faurdal D."/>
            <person name="Vuksanovic O."/>
            <person name="Mourched A.-S."/>
            <person name="Charusanti P."/>
            <person name="Shaw S."/>
            <person name="Blin K."/>
            <person name="Weber T."/>
        </authorList>
    </citation>
    <scope>NUCLEOTIDE SEQUENCE [LARGE SCALE GENOMIC DNA]</scope>
    <source>
        <strain evidence="2 3">NBC 01792</strain>
    </source>
</reference>
<feature type="compositionally biased region" description="Basic and acidic residues" evidence="1">
    <location>
        <begin position="301"/>
        <end position="322"/>
    </location>
</feature>
<feature type="region of interest" description="Disordered" evidence="1">
    <location>
        <begin position="301"/>
        <end position="424"/>
    </location>
</feature>
<evidence type="ECO:0000256" key="1">
    <source>
        <dbReference type="SAM" id="MobiDB-lite"/>
    </source>
</evidence>
<dbReference type="EMBL" id="CP109083">
    <property type="protein sequence ID" value="WSB06277.1"/>
    <property type="molecule type" value="Genomic_DNA"/>
</dbReference>
<gene>
    <name evidence="2" type="ORF">OG849_03060</name>
</gene>
<evidence type="ECO:0000313" key="2">
    <source>
        <dbReference type="EMBL" id="WSB06277.1"/>
    </source>
</evidence>
<feature type="compositionally biased region" description="Basic and acidic residues" evidence="1">
    <location>
        <begin position="111"/>
        <end position="137"/>
    </location>
</feature>
<protein>
    <submittedName>
        <fullName evidence="2">Uncharacterized protein</fullName>
    </submittedName>
</protein>